<dbReference type="OrthoDB" id="9782299at2"/>
<evidence type="ECO:0000256" key="2">
    <source>
        <dbReference type="ARBA" id="ARBA00023125"/>
    </source>
</evidence>
<evidence type="ECO:0000259" key="4">
    <source>
        <dbReference type="PROSITE" id="PS50949"/>
    </source>
</evidence>
<dbReference type="RefSeq" id="WP_089531236.1">
    <property type="nucleotide sequence ID" value="NZ_CP022437.1"/>
</dbReference>
<dbReference type="PRINTS" id="PR00035">
    <property type="entry name" value="HTHGNTR"/>
</dbReference>
<dbReference type="InterPro" id="IPR011711">
    <property type="entry name" value="GntR_C"/>
</dbReference>
<keyword evidence="3" id="KW-0804">Transcription</keyword>
<dbReference type="Proteomes" id="UP000204391">
    <property type="component" value="Chromosome"/>
</dbReference>
<dbReference type="InterPro" id="IPR008920">
    <property type="entry name" value="TF_FadR/GntR_C"/>
</dbReference>
<organism evidence="5 6">
    <name type="scientific">Virgibacillus necropolis</name>
    <dbReference type="NCBI Taxonomy" id="163877"/>
    <lineage>
        <taxon>Bacteria</taxon>
        <taxon>Bacillati</taxon>
        <taxon>Bacillota</taxon>
        <taxon>Bacilli</taxon>
        <taxon>Bacillales</taxon>
        <taxon>Bacillaceae</taxon>
        <taxon>Virgibacillus</taxon>
    </lineage>
</organism>
<dbReference type="CDD" id="cd07377">
    <property type="entry name" value="WHTH_GntR"/>
    <property type="match status" value="1"/>
</dbReference>
<dbReference type="SMART" id="SM00895">
    <property type="entry name" value="FCD"/>
    <property type="match status" value="1"/>
</dbReference>
<protein>
    <submittedName>
        <fullName evidence="5">GntR family transcriptional regulator</fullName>
    </submittedName>
</protein>
<feature type="domain" description="HTH gntR-type" evidence="4">
    <location>
        <begin position="9"/>
        <end position="77"/>
    </location>
</feature>
<name>A0A221M9Y1_9BACI</name>
<keyword evidence="6" id="KW-1185">Reference proteome</keyword>
<dbReference type="SUPFAM" id="SSF48008">
    <property type="entry name" value="GntR ligand-binding domain-like"/>
    <property type="match status" value="1"/>
</dbReference>
<dbReference type="EMBL" id="CP022437">
    <property type="protein sequence ID" value="ASN04464.1"/>
    <property type="molecule type" value="Genomic_DNA"/>
</dbReference>
<dbReference type="Gene3D" id="1.20.120.530">
    <property type="entry name" value="GntR ligand-binding domain-like"/>
    <property type="match status" value="1"/>
</dbReference>
<dbReference type="PROSITE" id="PS50949">
    <property type="entry name" value="HTH_GNTR"/>
    <property type="match status" value="1"/>
</dbReference>
<dbReference type="PANTHER" id="PTHR43537:SF5">
    <property type="entry name" value="UXU OPERON TRANSCRIPTIONAL REGULATOR"/>
    <property type="match status" value="1"/>
</dbReference>
<evidence type="ECO:0000256" key="3">
    <source>
        <dbReference type="ARBA" id="ARBA00023163"/>
    </source>
</evidence>
<dbReference type="InterPro" id="IPR036388">
    <property type="entry name" value="WH-like_DNA-bd_sf"/>
</dbReference>
<dbReference type="InterPro" id="IPR000524">
    <property type="entry name" value="Tscrpt_reg_HTH_GntR"/>
</dbReference>
<evidence type="ECO:0000313" key="6">
    <source>
        <dbReference type="Proteomes" id="UP000204391"/>
    </source>
</evidence>
<dbReference type="Pfam" id="PF00392">
    <property type="entry name" value="GntR"/>
    <property type="match status" value="1"/>
</dbReference>
<keyword evidence="1" id="KW-0805">Transcription regulation</keyword>
<accession>A0A221M9Y1</accession>
<dbReference type="Gene3D" id="1.10.10.10">
    <property type="entry name" value="Winged helix-like DNA-binding domain superfamily/Winged helix DNA-binding domain"/>
    <property type="match status" value="1"/>
</dbReference>
<evidence type="ECO:0000256" key="1">
    <source>
        <dbReference type="ARBA" id="ARBA00023015"/>
    </source>
</evidence>
<reference evidence="5 6" key="1">
    <citation type="journal article" date="2003" name="Int. J. Syst. Evol. Microbiol.">
        <title>Virgibacillus carmonensis sp. nov., Virgibacillus necropolis sp. nov. and Virgibacillus picturae sp. nov., three novel species isolated from deteriorated mural paintings, transfer of the species of the genus salibacillus to Virgibacillus, as Virgibacillus marismortui comb. nov. and Virgibacillus salexigens comb. nov., and emended description of the genus Virgibacillus.</title>
        <authorList>
            <person name="Heyrman J."/>
            <person name="Logan N.A."/>
            <person name="Busse H.J."/>
            <person name="Balcaen A."/>
            <person name="Lebbe L."/>
            <person name="Rodriguez-Diaz M."/>
            <person name="Swings J."/>
            <person name="De Vos P."/>
        </authorList>
    </citation>
    <scope>NUCLEOTIDE SEQUENCE [LARGE SCALE GENOMIC DNA]</scope>
    <source>
        <strain evidence="5 6">LMG 19488</strain>
    </source>
</reference>
<dbReference type="AlphaFoldDB" id="A0A221M9Y1"/>
<keyword evidence="2" id="KW-0238">DNA-binding</keyword>
<dbReference type="GO" id="GO:0003677">
    <property type="term" value="F:DNA binding"/>
    <property type="evidence" value="ECO:0007669"/>
    <property type="project" value="UniProtKB-KW"/>
</dbReference>
<dbReference type="InterPro" id="IPR036390">
    <property type="entry name" value="WH_DNA-bd_sf"/>
</dbReference>
<evidence type="ECO:0000313" key="5">
    <source>
        <dbReference type="EMBL" id="ASN04464.1"/>
    </source>
</evidence>
<gene>
    <name evidence="5" type="ORF">CFK40_05300</name>
</gene>
<dbReference type="KEGG" id="vne:CFK40_05300"/>
<proteinExistence type="predicted"/>
<dbReference type="PANTHER" id="PTHR43537">
    <property type="entry name" value="TRANSCRIPTIONAL REGULATOR, GNTR FAMILY"/>
    <property type="match status" value="1"/>
</dbReference>
<sequence length="242" mass="27371">MGYKPIKARKIYEEVTDSLLEMLRTGHFKPGDKLDSVEQLAKNFSVGRSAIREALSGLRAMGLVEMRQGEGTFITLFDASKFSLPIATALLMKREDIKELSEVRKILEVGAAGSACKNHQAEDLIPIERALQAMHDANGEGEIGEKADLDFHLAIANATHNQMLINLMSSVSDIMVESMRETRRLLLYSEKRMATLYREHQLIFEAIKSGDSEKAQKYMFDHLIKVENILSEYLDYESKKEL</sequence>
<dbReference type="Pfam" id="PF07729">
    <property type="entry name" value="FCD"/>
    <property type="match status" value="1"/>
</dbReference>
<dbReference type="SUPFAM" id="SSF46785">
    <property type="entry name" value="Winged helix' DNA-binding domain"/>
    <property type="match status" value="1"/>
</dbReference>
<dbReference type="GO" id="GO:0003700">
    <property type="term" value="F:DNA-binding transcription factor activity"/>
    <property type="evidence" value="ECO:0007669"/>
    <property type="project" value="InterPro"/>
</dbReference>
<dbReference type="SMART" id="SM00345">
    <property type="entry name" value="HTH_GNTR"/>
    <property type="match status" value="1"/>
</dbReference>